<protein>
    <recommendedName>
        <fullName evidence="1">YjiS-like domain-containing protein</fullName>
    </recommendedName>
</protein>
<evidence type="ECO:0000313" key="3">
    <source>
        <dbReference type="Proteomes" id="UP000193200"/>
    </source>
</evidence>
<accession>A0A1Y5RA01</accession>
<sequence>MSTTTLHEPRRAGFMDMFRAAGREIALWRKRSRARAELARWSERDLHDVGRSISDAVYEINKPFWRE</sequence>
<proteinExistence type="predicted"/>
<gene>
    <name evidence="2" type="ORF">OCH7691_00088</name>
</gene>
<evidence type="ECO:0000259" key="1">
    <source>
        <dbReference type="Pfam" id="PF06568"/>
    </source>
</evidence>
<feature type="domain" description="YjiS-like" evidence="1">
    <location>
        <begin position="25"/>
        <end position="56"/>
    </location>
</feature>
<dbReference type="Proteomes" id="UP000193200">
    <property type="component" value="Unassembled WGS sequence"/>
</dbReference>
<evidence type="ECO:0000313" key="2">
    <source>
        <dbReference type="EMBL" id="SLN11442.1"/>
    </source>
</evidence>
<organism evidence="2 3">
    <name type="scientific">Oceanibacterium hippocampi</name>
    <dbReference type="NCBI Taxonomy" id="745714"/>
    <lineage>
        <taxon>Bacteria</taxon>
        <taxon>Pseudomonadati</taxon>
        <taxon>Pseudomonadota</taxon>
        <taxon>Alphaproteobacteria</taxon>
        <taxon>Sneathiellales</taxon>
        <taxon>Sneathiellaceae</taxon>
        <taxon>Oceanibacterium</taxon>
    </lineage>
</organism>
<dbReference type="RefSeq" id="WP_085881463.1">
    <property type="nucleotide sequence ID" value="NZ_FWFR01000001.1"/>
</dbReference>
<dbReference type="InParanoid" id="A0A1Y5RA01"/>
<keyword evidence="3" id="KW-1185">Reference proteome</keyword>
<dbReference type="InterPro" id="IPR009506">
    <property type="entry name" value="YjiS-like"/>
</dbReference>
<dbReference type="EMBL" id="FWFR01000001">
    <property type="protein sequence ID" value="SLN11442.1"/>
    <property type="molecule type" value="Genomic_DNA"/>
</dbReference>
<dbReference type="Pfam" id="PF06568">
    <property type="entry name" value="YjiS-like"/>
    <property type="match status" value="1"/>
</dbReference>
<dbReference type="AlphaFoldDB" id="A0A1Y5RA01"/>
<name>A0A1Y5RA01_9PROT</name>
<reference evidence="2 3" key="1">
    <citation type="submission" date="2017-03" db="EMBL/GenBank/DDBJ databases">
        <authorList>
            <person name="Afonso C.L."/>
            <person name="Miller P.J."/>
            <person name="Scott M.A."/>
            <person name="Spackman E."/>
            <person name="Goraichik I."/>
            <person name="Dimitrov K.M."/>
            <person name="Suarez D.L."/>
            <person name="Swayne D.E."/>
        </authorList>
    </citation>
    <scope>NUCLEOTIDE SEQUENCE [LARGE SCALE GENOMIC DNA]</scope>
    <source>
        <strain evidence="2 3">CECT 7691</strain>
    </source>
</reference>